<keyword evidence="6" id="KW-1185">Reference proteome</keyword>
<evidence type="ECO:0000313" key="6">
    <source>
        <dbReference type="Proteomes" id="UP000030763"/>
    </source>
</evidence>
<dbReference type="PANTHER" id="PTHR11527">
    <property type="entry name" value="HEAT-SHOCK PROTEIN 20 FAMILY MEMBER"/>
    <property type="match status" value="1"/>
</dbReference>
<dbReference type="CDD" id="cd06464">
    <property type="entry name" value="ACD_sHsps-like"/>
    <property type="match status" value="1"/>
</dbReference>
<evidence type="ECO:0000259" key="4">
    <source>
        <dbReference type="PROSITE" id="PS01031"/>
    </source>
</evidence>
<dbReference type="VEuPathDB" id="ToxoDB:EMWEY_00031210"/>
<comment type="similarity">
    <text evidence="2 3">Belongs to the small heat shock protein (HSP20) family.</text>
</comment>
<evidence type="ECO:0000256" key="3">
    <source>
        <dbReference type="RuleBase" id="RU003616"/>
    </source>
</evidence>
<name>U6MDE6_EIMMA</name>
<dbReference type="Pfam" id="PF00011">
    <property type="entry name" value="HSP20"/>
    <property type="match status" value="1"/>
</dbReference>
<evidence type="ECO:0000313" key="5">
    <source>
        <dbReference type="EMBL" id="CDJ60504.1"/>
    </source>
</evidence>
<gene>
    <name evidence="5" type="ORF">EMWEY_00031210</name>
</gene>
<dbReference type="InterPro" id="IPR008978">
    <property type="entry name" value="HSP20-like_chaperone"/>
</dbReference>
<dbReference type="OrthoDB" id="1431247at2759"/>
<reference evidence="5" key="2">
    <citation type="submission" date="2013-10" db="EMBL/GenBank/DDBJ databases">
        <authorList>
            <person name="Aslett M."/>
        </authorList>
    </citation>
    <scope>NUCLEOTIDE SEQUENCE [LARGE SCALE GENOMIC DNA]</scope>
    <source>
        <strain evidence="5">Weybridge</strain>
    </source>
</reference>
<sequence length="260" mass="29211">MEKGWQKKHDAWVHSCVCKPRGASPLQYTEAEAMAQQQETRDFTSQAYGTVEELRKYIETTREKLVNDPRTKQMIDSGEATWDEVKSYLRERAPQRLISAGPTTTTSTYSYSAGFWCPVTQGGTFTAAPNTVFEVACDAETTKKINLRPQVDVVFDAKANQLVFGFDLPGFKKEDISVETENRCLSVSGNRPKINLKEVYGEQMKCLVAERNFGFFCRRFQLPPNAIDDTVSATMQDGVLFVRISTSEKAAGDKKKVSID</sequence>
<reference evidence="5" key="1">
    <citation type="submission" date="2013-10" db="EMBL/GenBank/DDBJ databases">
        <title>Genomic analysis of the causative agents of coccidiosis in chickens.</title>
        <authorList>
            <person name="Reid A.J."/>
            <person name="Blake D."/>
            <person name="Billington K."/>
            <person name="Browne H."/>
            <person name="Dunn M."/>
            <person name="Hung S."/>
            <person name="Kawahara F."/>
            <person name="Miranda-Saavedra D."/>
            <person name="Mourier T."/>
            <person name="Nagra H."/>
            <person name="Otto T.D."/>
            <person name="Rawlings N."/>
            <person name="Sanchez A."/>
            <person name="Sanders M."/>
            <person name="Subramaniam C."/>
            <person name="Tay Y."/>
            <person name="Dear P."/>
            <person name="Doerig C."/>
            <person name="Gruber A."/>
            <person name="Parkinson J."/>
            <person name="Shirley M."/>
            <person name="Wan K.L."/>
            <person name="Berriman M."/>
            <person name="Tomley F."/>
            <person name="Pain A."/>
        </authorList>
    </citation>
    <scope>NUCLEOTIDE SEQUENCE [LARGE SCALE GENOMIC DNA]</scope>
    <source>
        <strain evidence="5">Weybridge</strain>
    </source>
</reference>
<dbReference type="PROSITE" id="PS01031">
    <property type="entry name" value="SHSP"/>
    <property type="match status" value="1"/>
</dbReference>
<dbReference type="RefSeq" id="XP_013337154.1">
    <property type="nucleotide sequence ID" value="XM_013481700.1"/>
</dbReference>
<dbReference type="GeneID" id="25337107"/>
<dbReference type="Gene3D" id="2.60.40.790">
    <property type="match status" value="1"/>
</dbReference>
<dbReference type="OMA" id="AGVWYPL"/>
<evidence type="ECO:0000256" key="1">
    <source>
        <dbReference type="ARBA" id="ARBA00023016"/>
    </source>
</evidence>
<dbReference type="InterPro" id="IPR031107">
    <property type="entry name" value="Small_HSP"/>
</dbReference>
<feature type="domain" description="SHSP" evidence="4">
    <location>
        <begin position="142"/>
        <end position="260"/>
    </location>
</feature>
<accession>U6MDE6</accession>
<keyword evidence="1" id="KW-0346">Stress response</keyword>
<proteinExistence type="inferred from homology"/>
<organism evidence="5 6">
    <name type="scientific">Eimeria maxima</name>
    <name type="common">Coccidian parasite</name>
    <dbReference type="NCBI Taxonomy" id="5804"/>
    <lineage>
        <taxon>Eukaryota</taxon>
        <taxon>Sar</taxon>
        <taxon>Alveolata</taxon>
        <taxon>Apicomplexa</taxon>
        <taxon>Conoidasida</taxon>
        <taxon>Coccidia</taxon>
        <taxon>Eucoccidiorida</taxon>
        <taxon>Eimeriorina</taxon>
        <taxon>Eimeriidae</taxon>
        <taxon>Eimeria</taxon>
    </lineage>
</organism>
<dbReference type="SUPFAM" id="SSF49764">
    <property type="entry name" value="HSP20-like chaperones"/>
    <property type="match status" value="1"/>
</dbReference>
<evidence type="ECO:0000256" key="2">
    <source>
        <dbReference type="PROSITE-ProRule" id="PRU00285"/>
    </source>
</evidence>
<dbReference type="EMBL" id="HG721865">
    <property type="protein sequence ID" value="CDJ60504.1"/>
    <property type="molecule type" value="Genomic_DNA"/>
</dbReference>
<dbReference type="Proteomes" id="UP000030763">
    <property type="component" value="Unassembled WGS sequence"/>
</dbReference>
<protein>
    <submittedName>
        <fullName evidence="5">Hsp20/alpha crystallin domain-containing protein, putative</fullName>
    </submittedName>
</protein>
<dbReference type="InterPro" id="IPR002068">
    <property type="entry name" value="A-crystallin/Hsp20_dom"/>
</dbReference>
<dbReference type="AlphaFoldDB" id="U6MDE6"/>